<gene>
    <name evidence="2" type="ORF">FYJ51_01035</name>
</gene>
<dbReference type="Gene3D" id="3.40.470.10">
    <property type="entry name" value="Uracil-DNA glycosylase-like domain"/>
    <property type="match status" value="1"/>
</dbReference>
<feature type="domain" description="Uracil-DNA glycosylase-like" evidence="1">
    <location>
        <begin position="14"/>
        <end position="145"/>
    </location>
</feature>
<reference evidence="2 3" key="1">
    <citation type="submission" date="2019-08" db="EMBL/GenBank/DDBJ databases">
        <title>In-depth cultivation of the pig gut microbiome towards novel bacterial diversity and tailored functional studies.</title>
        <authorList>
            <person name="Wylensek D."/>
            <person name="Hitch T.C.A."/>
            <person name="Clavel T."/>
        </authorList>
    </citation>
    <scope>NUCLEOTIDE SEQUENCE [LARGE SCALE GENOMIC DNA]</scope>
    <source>
        <strain evidence="2 3">Oil+RF-744-GAM-WT-6</strain>
    </source>
</reference>
<dbReference type="AlphaFoldDB" id="A0A7X2TEF9"/>
<keyword evidence="2" id="KW-0326">Glycosidase</keyword>
<accession>A0A7X2TEF9</accession>
<dbReference type="Proteomes" id="UP000461880">
    <property type="component" value="Unassembled WGS sequence"/>
</dbReference>
<organism evidence="2 3">
    <name type="scientific">Stecheria intestinalis</name>
    <dbReference type="NCBI Taxonomy" id="2606630"/>
    <lineage>
        <taxon>Bacteria</taxon>
        <taxon>Bacillati</taxon>
        <taxon>Bacillota</taxon>
        <taxon>Erysipelotrichia</taxon>
        <taxon>Erysipelotrichales</taxon>
        <taxon>Erysipelotrichaceae</taxon>
        <taxon>Stecheria</taxon>
    </lineage>
</organism>
<dbReference type="RefSeq" id="WP_105303758.1">
    <property type="nucleotide sequence ID" value="NZ_VUMN01000001.1"/>
</dbReference>
<dbReference type="EMBL" id="VUMN01000001">
    <property type="protein sequence ID" value="MSS57497.1"/>
    <property type="molecule type" value="Genomic_DNA"/>
</dbReference>
<evidence type="ECO:0000259" key="1">
    <source>
        <dbReference type="Pfam" id="PF03167"/>
    </source>
</evidence>
<evidence type="ECO:0000313" key="3">
    <source>
        <dbReference type="Proteomes" id="UP000461880"/>
    </source>
</evidence>
<dbReference type="InterPro" id="IPR026353">
    <property type="entry name" value="Hypoxan-DNA_Glyclase"/>
</dbReference>
<keyword evidence="2" id="KW-0378">Hydrolase</keyword>
<dbReference type="CDD" id="cd10032">
    <property type="entry name" value="UDG-F6_HDG"/>
    <property type="match status" value="1"/>
</dbReference>
<dbReference type="EC" id="3.2.2.15" evidence="2"/>
<dbReference type="Pfam" id="PF03167">
    <property type="entry name" value="UDG"/>
    <property type="match status" value="1"/>
</dbReference>
<dbReference type="InterPro" id="IPR036895">
    <property type="entry name" value="Uracil-DNA_glycosylase-like_sf"/>
</dbReference>
<dbReference type="GO" id="GO:0033958">
    <property type="term" value="F:DNA-deoxyinosine glycosylase activity"/>
    <property type="evidence" value="ECO:0007669"/>
    <property type="project" value="UniProtKB-EC"/>
</dbReference>
<comment type="caution">
    <text evidence="2">The sequence shown here is derived from an EMBL/GenBank/DDBJ whole genome shotgun (WGS) entry which is preliminary data.</text>
</comment>
<dbReference type="NCBIfam" id="TIGR04274">
    <property type="entry name" value="hypoxanDNAglyco"/>
    <property type="match status" value="1"/>
</dbReference>
<proteinExistence type="predicted"/>
<evidence type="ECO:0000313" key="2">
    <source>
        <dbReference type="EMBL" id="MSS57497.1"/>
    </source>
</evidence>
<keyword evidence="3" id="KW-1185">Reference proteome</keyword>
<name>A0A7X2TEF9_9FIRM</name>
<dbReference type="SUPFAM" id="SSF52141">
    <property type="entry name" value="Uracil-DNA glycosylase-like"/>
    <property type="match status" value="1"/>
</dbReference>
<sequence length="164" mass="18662">MVHKQEKVTHPFPPLCDSESRVLILGSFPSAVSREQGFYYANRTNRFWPVLSEVFEEEITDRAEFCHRHHLALWDVIASCTISGSSDASIHDAVPNPIADLVKDLPVKKIFTTGKLAYRLYERYIDCGIEVIGLPSTSSANARMSLEDLVSEYRKIRIYAEQKN</sequence>
<dbReference type="InterPro" id="IPR005122">
    <property type="entry name" value="Uracil-DNA_glycosylase-like"/>
</dbReference>
<protein>
    <submittedName>
        <fullName evidence="2">DNA-deoxyinosine glycosylase</fullName>
        <ecNumber evidence="2">3.2.2.15</ecNumber>
    </submittedName>
</protein>